<evidence type="ECO:0000313" key="1">
    <source>
        <dbReference type="EMBL" id="XDU98254.1"/>
    </source>
</evidence>
<reference evidence="1" key="1">
    <citation type="submission" date="2024-07" db="EMBL/GenBank/DDBJ databases">
        <authorList>
            <person name="Biller S.J."/>
        </authorList>
    </citation>
    <scope>NUCLEOTIDE SEQUENCE</scope>
    <source>
        <strain evidence="1">WC2416</strain>
    </source>
</reference>
<accession>A0AB39WAV8</accession>
<dbReference type="RefSeq" id="WP_369765491.1">
    <property type="nucleotide sequence ID" value="NZ_CP165626.1"/>
</dbReference>
<proteinExistence type="predicted"/>
<gene>
    <name evidence="1" type="ORF">AB3G39_13855</name>
</gene>
<dbReference type="CDD" id="cd08026">
    <property type="entry name" value="DUF326"/>
    <property type="match status" value="1"/>
</dbReference>
<dbReference type="Gene3D" id="1.20.1270.360">
    <property type="match status" value="1"/>
</dbReference>
<dbReference type="InterPro" id="IPR005560">
    <property type="entry name" value="Csp_YhjQ"/>
</dbReference>
<dbReference type="PANTHER" id="PTHR37310">
    <property type="entry name" value="CYTOPLASMIC PROTEIN-RELATED"/>
    <property type="match status" value="1"/>
</dbReference>
<dbReference type="EMBL" id="CP165626">
    <property type="protein sequence ID" value="XDU98254.1"/>
    <property type="molecule type" value="Genomic_DNA"/>
</dbReference>
<name>A0AB39WAV8_9FLAO</name>
<dbReference type="AlphaFoldDB" id="A0AB39WAV8"/>
<organism evidence="1">
    <name type="scientific">Flavobacterium sp. WC2416</name>
    <dbReference type="NCBI Taxonomy" id="3234141"/>
    <lineage>
        <taxon>Bacteria</taxon>
        <taxon>Pseudomonadati</taxon>
        <taxon>Bacteroidota</taxon>
        <taxon>Flavobacteriia</taxon>
        <taxon>Flavobacteriales</taxon>
        <taxon>Flavobacteriaceae</taxon>
        <taxon>Flavobacterium</taxon>
    </lineage>
</organism>
<protein>
    <submittedName>
        <fullName evidence="1">Four-helix bundle copper-binding protein</fullName>
    </submittedName>
</protein>
<dbReference type="PANTHER" id="PTHR37310:SF1">
    <property type="entry name" value="CYTOPLASMIC PROTEIN"/>
    <property type="match status" value="1"/>
</dbReference>
<dbReference type="InterPro" id="IPR044543">
    <property type="entry name" value="YHJQ-like"/>
</dbReference>
<dbReference type="Pfam" id="PF03860">
    <property type="entry name" value="Csp"/>
    <property type="match status" value="1"/>
</dbReference>
<sequence>MKISINLKVNKMENQKMIELLQYCAAQCTHCYDACQLEKEMDMSICKMNDLDCADICRLTAQILERKSDNSAVFLKASEEMCDLCATECEKHAQMENCKKCAEACRKCANQIQEFKVEHHV</sequence>